<dbReference type="InterPro" id="IPR040086">
    <property type="entry name" value="MJ0683-like"/>
</dbReference>
<dbReference type="CDD" id="cd01335">
    <property type="entry name" value="Radical_SAM"/>
    <property type="match status" value="1"/>
</dbReference>
<organism evidence="5 6">
    <name type="scientific">Chitinivorax tropicus</name>
    <dbReference type="NCBI Taxonomy" id="714531"/>
    <lineage>
        <taxon>Bacteria</taxon>
        <taxon>Pseudomonadati</taxon>
        <taxon>Pseudomonadota</taxon>
        <taxon>Betaproteobacteria</taxon>
        <taxon>Chitinivorax</taxon>
    </lineage>
</organism>
<dbReference type="PANTHER" id="PTHR43432">
    <property type="entry name" value="SLR0285 PROTEIN"/>
    <property type="match status" value="1"/>
</dbReference>
<dbReference type="SFLD" id="SFLDS00029">
    <property type="entry name" value="Radical_SAM"/>
    <property type="match status" value="1"/>
</dbReference>
<evidence type="ECO:0000256" key="2">
    <source>
        <dbReference type="ARBA" id="ARBA00023004"/>
    </source>
</evidence>
<dbReference type="SMART" id="SM00729">
    <property type="entry name" value="Elp3"/>
    <property type="match status" value="1"/>
</dbReference>
<accession>A0A840MM36</accession>
<keyword evidence="5" id="KW-0456">Lyase</keyword>
<dbReference type="GO" id="GO:0051536">
    <property type="term" value="F:iron-sulfur cluster binding"/>
    <property type="evidence" value="ECO:0007669"/>
    <property type="project" value="UniProtKB-KW"/>
</dbReference>
<evidence type="ECO:0000313" key="5">
    <source>
        <dbReference type="EMBL" id="MBB5020214.1"/>
    </source>
</evidence>
<dbReference type="NCBIfam" id="NF033668">
    <property type="entry name" value="rSAM_PA0069"/>
    <property type="match status" value="1"/>
</dbReference>
<dbReference type="GO" id="GO:0016829">
    <property type="term" value="F:lyase activity"/>
    <property type="evidence" value="ECO:0007669"/>
    <property type="project" value="UniProtKB-KW"/>
</dbReference>
<dbReference type="InterPro" id="IPR006638">
    <property type="entry name" value="Elp3/MiaA/NifB-like_rSAM"/>
</dbReference>
<keyword evidence="2" id="KW-0408">Iron</keyword>
<dbReference type="PANTHER" id="PTHR43432:SF3">
    <property type="entry name" value="SLR0285 PROTEIN"/>
    <property type="match status" value="1"/>
</dbReference>
<comment type="caution">
    <text evidence="5">The sequence shown here is derived from an EMBL/GenBank/DDBJ whole genome shotgun (WGS) entry which is preliminary data.</text>
</comment>
<dbReference type="EMBL" id="JACHHY010000027">
    <property type="protein sequence ID" value="MBB5020214.1"/>
    <property type="molecule type" value="Genomic_DNA"/>
</dbReference>
<evidence type="ECO:0000259" key="4">
    <source>
        <dbReference type="SMART" id="SM00729"/>
    </source>
</evidence>
<dbReference type="Proteomes" id="UP000575898">
    <property type="component" value="Unassembled WGS sequence"/>
</dbReference>
<keyword evidence="1" id="KW-0479">Metal-binding</keyword>
<proteinExistence type="predicted"/>
<dbReference type="InterPro" id="IPR007197">
    <property type="entry name" value="rSAM"/>
</dbReference>
<dbReference type="SFLD" id="SFLDG01084">
    <property type="entry name" value="Uncharacterised_Radical_SAM_Su"/>
    <property type="match status" value="1"/>
</dbReference>
<dbReference type="AlphaFoldDB" id="A0A840MM36"/>
<dbReference type="RefSeq" id="WP_184041618.1">
    <property type="nucleotide sequence ID" value="NZ_JACHHY010000027.1"/>
</dbReference>
<dbReference type="Gene3D" id="3.80.30.30">
    <property type="match status" value="1"/>
</dbReference>
<keyword evidence="3" id="KW-0411">Iron-sulfur</keyword>
<dbReference type="SUPFAM" id="SSF102114">
    <property type="entry name" value="Radical SAM enzymes"/>
    <property type="match status" value="1"/>
</dbReference>
<name>A0A840MM36_9PROT</name>
<evidence type="ECO:0000256" key="3">
    <source>
        <dbReference type="ARBA" id="ARBA00023014"/>
    </source>
</evidence>
<dbReference type="InterPro" id="IPR058240">
    <property type="entry name" value="rSAM_sf"/>
</dbReference>
<dbReference type="Pfam" id="PF04055">
    <property type="entry name" value="Radical_SAM"/>
    <property type="match status" value="1"/>
</dbReference>
<dbReference type="GO" id="GO:0046872">
    <property type="term" value="F:metal ion binding"/>
    <property type="evidence" value="ECO:0007669"/>
    <property type="project" value="UniProtKB-KW"/>
</dbReference>
<evidence type="ECO:0000256" key="1">
    <source>
        <dbReference type="ARBA" id="ARBA00022723"/>
    </source>
</evidence>
<sequence length="355" mass="39932">MSHHDSIKGRGSAYNPLIRFDRLTREAAMPDWPGDDAEPTAIKTELIWQEAKSAITRNQSPDIYFSQSINPYHGCEHGCIYCYARPSHAYWGYSAGLDFETRIIARRGLADRLRHELAKPGYQCEPICIGANTDCYQPAERQLGLTRQLLEVLLTHRHPLVIITKNALVERDLDVLQALAAQQLVQVYISISTLDAETARLLEPRASAPHRRLQTVETLSKAGVPVGVLCAPIIPALNDHQIEQILPAVAAAGAVMASYVLLRLPLEINELFKDWLQRHFPQRAEHVMSLIRQMRGGKENNAQFGERMRGTGIFADLIRSRFELACRRHGLGRRHMDLNCGSFCVPGQAKQLDLF</sequence>
<keyword evidence="6" id="KW-1185">Reference proteome</keyword>
<evidence type="ECO:0000313" key="6">
    <source>
        <dbReference type="Proteomes" id="UP000575898"/>
    </source>
</evidence>
<protein>
    <submittedName>
        <fullName evidence="5">DNA repair photolyase</fullName>
    </submittedName>
</protein>
<gene>
    <name evidence="5" type="ORF">HNQ59_003531</name>
</gene>
<feature type="domain" description="Elp3/MiaA/NifB-like radical SAM core" evidence="4">
    <location>
        <begin position="65"/>
        <end position="293"/>
    </location>
</feature>
<reference evidence="5 6" key="1">
    <citation type="submission" date="2020-08" db="EMBL/GenBank/DDBJ databases">
        <title>Genomic Encyclopedia of Type Strains, Phase IV (KMG-IV): sequencing the most valuable type-strain genomes for metagenomic binning, comparative biology and taxonomic classification.</title>
        <authorList>
            <person name="Goeker M."/>
        </authorList>
    </citation>
    <scope>NUCLEOTIDE SEQUENCE [LARGE SCALE GENOMIC DNA]</scope>
    <source>
        <strain evidence="5 6">DSM 27165</strain>
    </source>
</reference>